<dbReference type="GO" id="GO:0003700">
    <property type="term" value="F:DNA-binding transcription factor activity"/>
    <property type="evidence" value="ECO:0007669"/>
    <property type="project" value="InterPro"/>
</dbReference>
<feature type="compositionally biased region" description="Basic and acidic residues" evidence="8">
    <location>
        <begin position="320"/>
        <end position="335"/>
    </location>
</feature>
<evidence type="ECO:0000256" key="1">
    <source>
        <dbReference type="ARBA" id="ARBA00022472"/>
    </source>
</evidence>
<dbReference type="CDD" id="cd04455">
    <property type="entry name" value="S1_NusA"/>
    <property type="match status" value="1"/>
</dbReference>
<feature type="region of interest" description="Disordered" evidence="8">
    <location>
        <begin position="320"/>
        <end position="342"/>
    </location>
</feature>
<evidence type="ECO:0000256" key="6">
    <source>
        <dbReference type="ARBA" id="ARBA00023163"/>
    </source>
</evidence>
<dbReference type="GO" id="GO:0031564">
    <property type="term" value="P:transcription antitermination"/>
    <property type="evidence" value="ECO:0007669"/>
    <property type="project" value="UniProtKB-UniRule"/>
</dbReference>
<evidence type="ECO:0000259" key="9">
    <source>
        <dbReference type="PROSITE" id="PS50126"/>
    </source>
</evidence>
<keyword evidence="5 7" id="KW-0805">Transcription regulation</keyword>
<dbReference type="SUPFAM" id="SSF69705">
    <property type="entry name" value="Transcription factor NusA, N-terminal domain"/>
    <property type="match status" value="1"/>
</dbReference>
<dbReference type="InterPro" id="IPR025249">
    <property type="entry name" value="TF_NusA_KH_1st"/>
</dbReference>
<evidence type="ECO:0000256" key="3">
    <source>
        <dbReference type="ARBA" id="ARBA00022814"/>
    </source>
</evidence>
<dbReference type="PROSITE" id="PS50126">
    <property type="entry name" value="S1"/>
    <property type="match status" value="1"/>
</dbReference>
<dbReference type="InterPro" id="IPR030842">
    <property type="entry name" value="TF_NusA_bacterial"/>
</dbReference>
<gene>
    <name evidence="7" type="primary">nusA</name>
    <name evidence="10" type="ORF">UY11_C0033G0006</name>
</gene>
<dbReference type="InterPro" id="IPR036555">
    <property type="entry name" value="NusA_N_sf"/>
</dbReference>
<sequence length="342" mass="37362">MAKVLQARTEFASALNQVAHERNLDPEVVLDTIKQAIVAAFRKDHPDQYDETKTYDSDLDAQTGEHRVFVLEGKKRVDITPPGFGRIAAQTAKQVILQKIREAEKSATVAEYEKRLGSLVNGMILRFIGNEIIVDIGKAEAVMPASEQVYSEDYHINQRLTFYLDSIRDSLRGREVVVSRANTGLIKELFKREVPEVNSGAVEIKAIARDPGSRTKIAVYSHQSGVDPVGSCVGQKGVRVQAVIGELNGEKIDIVQFSEEADKFIVSALSPATGLTVKVNAKKLTAEVTAPADQLSLAIGREGQNAKLAGKLAGYHIDIKSEPEAKGTSEKKEDQVSDDIPQ</sequence>
<dbReference type="InterPro" id="IPR009019">
    <property type="entry name" value="KH_sf_prok-type"/>
</dbReference>
<dbReference type="Gene3D" id="3.30.1480.10">
    <property type="entry name" value="NusA, N-terminal domain"/>
    <property type="match status" value="1"/>
</dbReference>
<keyword evidence="1 7" id="KW-0806">Transcription termination</keyword>
<dbReference type="PROSITE" id="PS50084">
    <property type="entry name" value="KH_TYPE_1"/>
    <property type="match status" value="1"/>
</dbReference>
<dbReference type="InterPro" id="IPR058582">
    <property type="entry name" value="KH_NusA_2nd"/>
</dbReference>
<dbReference type="PANTHER" id="PTHR22648:SF0">
    <property type="entry name" value="TRANSCRIPTION TERMINATION_ANTITERMINATION PROTEIN NUSA"/>
    <property type="match status" value="1"/>
</dbReference>
<protein>
    <recommendedName>
        <fullName evidence="7">Transcription termination/antitermination protein NusA</fullName>
    </recommendedName>
</protein>
<dbReference type="GO" id="GO:0005829">
    <property type="term" value="C:cytosol"/>
    <property type="evidence" value="ECO:0007669"/>
    <property type="project" value="TreeGrafter"/>
</dbReference>
<evidence type="ECO:0000256" key="2">
    <source>
        <dbReference type="ARBA" id="ARBA00022490"/>
    </source>
</evidence>
<dbReference type="GO" id="GO:0003723">
    <property type="term" value="F:RNA binding"/>
    <property type="evidence" value="ECO:0007669"/>
    <property type="project" value="UniProtKB-UniRule"/>
</dbReference>
<dbReference type="PATRIC" id="fig|1618367.3.peg.673"/>
<comment type="subunit">
    <text evidence="7">Monomer. Binds directly to the core enzyme of the DNA-dependent RNA polymerase and to nascent RNA.</text>
</comment>
<dbReference type="FunFam" id="3.30.300.20:FF:000002">
    <property type="entry name" value="Transcription termination/antitermination protein NusA"/>
    <property type="match status" value="1"/>
</dbReference>
<dbReference type="CDD" id="cd22529">
    <property type="entry name" value="KH-II_NusA_rpt2"/>
    <property type="match status" value="1"/>
</dbReference>
<dbReference type="NCBIfam" id="TIGR01953">
    <property type="entry name" value="NusA"/>
    <property type="match status" value="1"/>
</dbReference>
<dbReference type="InterPro" id="IPR013735">
    <property type="entry name" value="TF_NusA_N"/>
</dbReference>
<dbReference type="Gene3D" id="3.30.300.20">
    <property type="match status" value="2"/>
</dbReference>
<dbReference type="Pfam" id="PF26594">
    <property type="entry name" value="KH_NusA_2nd"/>
    <property type="match status" value="1"/>
</dbReference>
<dbReference type="Gene3D" id="2.40.50.140">
    <property type="entry name" value="Nucleic acid-binding proteins"/>
    <property type="match status" value="1"/>
</dbReference>
<dbReference type="HAMAP" id="MF_00945_B">
    <property type="entry name" value="NusA_B"/>
    <property type="match status" value="1"/>
</dbReference>
<comment type="subcellular location">
    <subcellularLocation>
        <location evidence="7">Cytoplasm</location>
    </subcellularLocation>
</comment>
<proteinExistence type="inferred from homology"/>
<dbReference type="SUPFAM" id="SSF54814">
    <property type="entry name" value="Prokaryotic type KH domain (KH-domain type II)"/>
    <property type="match status" value="2"/>
</dbReference>
<dbReference type="InterPro" id="IPR012340">
    <property type="entry name" value="NA-bd_OB-fold"/>
</dbReference>
<dbReference type="CDD" id="cd02134">
    <property type="entry name" value="KH-II_NusA_rpt1"/>
    <property type="match status" value="1"/>
</dbReference>
<keyword evidence="4 7" id="KW-0694">RNA-binding</keyword>
<name>A0A0G1TMF8_9BACT</name>
<evidence type="ECO:0000313" key="11">
    <source>
        <dbReference type="Proteomes" id="UP000034265"/>
    </source>
</evidence>
<feature type="domain" description="S1 motif" evidence="9">
    <location>
        <begin position="117"/>
        <end position="181"/>
    </location>
</feature>
<dbReference type="InterPro" id="IPR015946">
    <property type="entry name" value="KH_dom-like_a/b"/>
</dbReference>
<dbReference type="SUPFAM" id="SSF50249">
    <property type="entry name" value="Nucleic acid-binding proteins"/>
    <property type="match status" value="1"/>
</dbReference>
<evidence type="ECO:0000256" key="5">
    <source>
        <dbReference type="ARBA" id="ARBA00023015"/>
    </source>
</evidence>
<dbReference type="SMART" id="SM00316">
    <property type="entry name" value="S1"/>
    <property type="match status" value="1"/>
</dbReference>
<dbReference type="GO" id="GO:0006353">
    <property type="term" value="P:DNA-templated transcription termination"/>
    <property type="evidence" value="ECO:0007669"/>
    <property type="project" value="UniProtKB-UniRule"/>
</dbReference>
<evidence type="ECO:0000313" key="10">
    <source>
        <dbReference type="EMBL" id="KKU82979.1"/>
    </source>
</evidence>
<dbReference type="EMBL" id="LCOT01000033">
    <property type="protein sequence ID" value="KKU82979.1"/>
    <property type="molecule type" value="Genomic_DNA"/>
</dbReference>
<accession>A0A0G1TMF8</accession>
<dbReference type="Pfam" id="PF13184">
    <property type="entry name" value="KH_NusA_1st"/>
    <property type="match status" value="1"/>
</dbReference>
<keyword evidence="6 7" id="KW-0804">Transcription</keyword>
<dbReference type="Proteomes" id="UP000034265">
    <property type="component" value="Unassembled WGS sequence"/>
</dbReference>
<evidence type="ECO:0000256" key="4">
    <source>
        <dbReference type="ARBA" id="ARBA00022884"/>
    </source>
</evidence>
<comment type="similarity">
    <text evidence="7">Belongs to the NusA family.</text>
</comment>
<organism evidence="10 11">
    <name type="scientific">Candidatus Amesbacteria bacterium GW2011_GWC2_47_8</name>
    <dbReference type="NCBI Taxonomy" id="1618367"/>
    <lineage>
        <taxon>Bacteria</taxon>
        <taxon>Candidatus Amesiibacteriota</taxon>
    </lineage>
</organism>
<dbReference type="InterPro" id="IPR003029">
    <property type="entry name" value="S1_domain"/>
</dbReference>
<keyword evidence="2 7" id="KW-0963">Cytoplasm</keyword>
<dbReference type="Pfam" id="PF08529">
    <property type="entry name" value="NusA_N"/>
    <property type="match status" value="2"/>
</dbReference>
<evidence type="ECO:0000256" key="8">
    <source>
        <dbReference type="SAM" id="MobiDB-lite"/>
    </source>
</evidence>
<dbReference type="InterPro" id="IPR010213">
    <property type="entry name" value="TF_NusA"/>
</dbReference>
<dbReference type="PANTHER" id="PTHR22648">
    <property type="entry name" value="TRANSCRIPTION TERMINATION FACTOR NUSA"/>
    <property type="match status" value="1"/>
</dbReference>
<evidence type="ECO:0000256" key="7">
    <source>
        <dbReference type="HAMAP-Rule" id="MF_00945"/>
    </source>
</evidence>
<comment type="function">
    <text evidence="7">Participates in both transcription termination and antitermination.</text>
</comment>
<keyword evidence="3 7" id="KW-0889">Transcription antitermination</keyword>
<reference evidence="10 11" key="1">
    <citation type="journal article" date="2015" name="Nature">
        <title>rRNA introns, odd ribosomes, and small enigmatic genomes across a large radiation of phyla.</title>
        <authorList>
            <person name="Brown C.T."/>
            <person name="Hug L.A."/>
            <person name="Thomas B.C."/>
            <person name="Sharon I."/>
            <person name="Castelle C.J."/>
            <person name="Singh A."/>
            <person name="Wilkins M.J."/>
            <person name="Williams K.H."/>
            <person name="Banfield J.F."/>
        </authorList>
    </citation>
    <scope>NUCLEOTIDE SEQUENCE [LARGE SCALE GENOMIC DNA]</scope>
</reference>
<comment type="caution">
    <text evidence="10">The sequence shown here is derived from an EMBL/GenBank/DDBJ whole genome shotgun (WGS) entry which is preliminary data.</text>
</comment>
<dbReference type="AlphaFoldDB" id="A0A0G1TMF8"/>